<comment type="caution">
    <text evidence="1">The sequence shown here is derived from an EMBL/GenBank/DDBJ whole genome shotgun (WGS) entry which is preliminary data.</text>
</comment>
<sequence>MEGIQPLVLDSSSSNENYEKRLEDLESLTLPQRVKRLEKFNLFLEDYIVNARLLYTINKNDY</sequence>
<feature type="non-terminal residue" evidence="1">
    <location>
        <position position="62"/>
    </location>
</feature>
<protein>
    <submittedName>
        <fullName evidence="1">18432_t:CDS:1</fullName>
    </submittedName>
</protein>
<dbReference type="Proteomes" id="UP000789396">
    <property type="component" value="Unassembled WGS sequence"/>
</dbReference>
<dbReference type="EMBL" id="CAJVPZ010006765">
    <property type="protein sequence ID" value="CAG8577523.1"/>
    <property type="molecule type" value="Genomic_DNA"/>
</dbReference>
<keyword evidence="2" id="KW-1185">Reference proteome</keyword>
<gene>
    <name evidence="1" type="ORF">RFULGI_LOCUS5708</name>
</gene>
<evidence type="ECO:0000313" key="2">
    <source>
        <dbReference type="Proteomes" id="UP000789396"/>
    </source>
</evidence>
<organism evidence="1 2">
    <name type="scientific">Racocetra fulgida</name>
    <dbReference type="NCBI Taxonomy" id="60492"/>
    <lineage>
        <taxon>Eukaryota</taxon>
        <taxon>Fungi</taxon>
        <taxon>Fungi incertae sedis</taxon>
        <taxon>Mucoromycota</taxon>
        <taxon>Glomeromycotina</taxon>
        <taxon>Glomeromycetes</taxon>
        <taxon>Diversisporales</taxon>
        <taxon>Gigasporaceae</taxon>
        <taxon>Racocetra</taxon>
    </lineage>
</organism>
<proteinExistence type="predicted"/>
<dbReference type="OrthoDB" id="2339353at2759"/>
<name>A0A9N9BRU6_9GLOM</name>
<accession>A0A9N9BRU6</accession>
<reference evidence="1" key="1">
    <citation type="submission" date="2021-06" db="EMBL/GenBank/DDBJ databases">
        <authorList>
            <person name="Kallberg Y."/>
            <person name="Tangrot J."/>
            <person name="Rosling A."/>
        </authorList>
    </citation>
    <scope>NUCLEOTIDE SEQUENCE</scope>
    <source>
        <strain evidence="1">IN212</strain>
    </source>
</reference>
<evidence type="ECO:0000313" key="1">
    <source>
        <dbReference type="EMBL" id="CAG8577523.1"/>
    </source>
</evidence>
<dbReference type="AlphaFoldDB" id="A0A9N9BRU6"/>